<dbReference type="EMBL" id="JYDW01000037">
    <property type="protein sequence ID" value="KRZ59806.1"/>
    <property type="molecule type" value="Genomic_DNA"/>
</dbReference>
<proteinExistence type="predicted"/>
<dbReference type="AlphaFoldDB" id="A0A0V1LL63"/>
<sequence length="211" mass="24473">MKYLSKKTLNLTVKVKNLATFSLIGKDMNNTLKLVYETFSASFKNNFHPKALPVLRGSTEQQQYHYDTMLWKEWMRFFIGICKFLILFTIKYFFIISQMKLYIIKEISFFLHEMCCDRFKQDEEVLSCACMYMFLSHIEYLLECNTLAVNSAVYLCACKSAIICQAAFSGIKVTEYKKTRIPLTGTKNVATKLALDGPFVYGQHLMILALD</sequence>
<name>A0A0V1LL63_9BILA</name>
<keyword evidence="3" id="KW-1185">Reference proteome</keyword>
<evidence type="ECO:0000313" key="2">
    <source>
        <dbReference type="EMBL" id="KRZ59806.1"/>
    </source>
</evidence>
<gene>
    <name evidence="2" type="ORF">T02_2380</name>
</gene>
<reference evidence="2 3" key="1">
    <citation type="submission" date="2015-05" db="EMBL/GenBank/DDBJ databases">
        <title>Evolution of Trichinella species and genotypes.</title>
        <authorList>
            <person name="Korhonen P.K."/>
            <person name="Edoardo P."/>
            <person name="Giuseppe L.R."/>
            <person name="Gasser R.B."/>
        </authorList>
    </citation>
    <scope>NUCLEOTIDE SEQUENCE [LARGE SCALE GENOMIC DNA]</scope>
    <source>
        <strain evidence="2">ISS10</strain>
    </source>
</reference>
<accession>A0A0V1LL63</accession>
<dbReference type="Proteomes" id="UP000054721">
    <property type="component" value="Unassembled WGS sequence"/>
</dbReference>
<comment type="caution">
    <text evidence="2">The sequence shown here is derived from an EMBL/GenBank/DDBJ whole genome shotgun (WGS) entry which is preliminary data.</text>
</comment>
<evidence type="ECO:0000256" key="1">
    <source>
        <dbReference type="SAM" id="Phobius"/>
    </source>
</evidence>
<evidence type="ECO:0000313" key="3">
    <source>
        <dbReference type="Proteomes" id="UP000054721"/>
    </source>
</evidence>
<feature type="transmembrane region" description="Helical" evidence="1">
    <location>
        <begin position="74"/>
        <end position="95"/>
    </location>
</feature>
<organism evidence="2 3">
    <name type="scientific">Trichinella nativa</name>
    <dbReference type="NCBI Taxonomy" id="6335"/>
    <lineage>
        <taxon>Eukaryota</taxon>
        <taxon>Metazoa</taxon>
        <taxon>Ecdysozoa</taxon>
        <taxon>Nematoda</taxon>
        <taxon>Enoplea</taxon>
        <taxon>Dorylaimia</taxon>
        <taxon>Trichinellida</taxon>
        <taxon>Trichinellidae</taxon>
        <taxon>Trichinella</taxon>
    </lineage>
</organism>
<keyword evidence="1" id="KW-1133">Transmembrane helix</keyword>
<keyword evidence="1" id="KW-0812">Transmembrane</keyword>
<keyword evidence="1" id="KW-0472">Membrane</keyword>
<protein>
    <submittedName>
        <fullName evidence="2">Uncharacterized protein</fullName>
    </submittedName>
</protein>
<dbReference type="OrthoDB" id="10355418at2759"/>